<reference evidence="2 3" key="1">
    <citation type="submission" date="2022-12" db="EMBL/GenBank/DDBJ databases">
        <title>Chromosome-level genome of Tegillarca granosa.</title>
        <authorList>
            <person name="Kim J."/>
        </authorList>
    </citation>
    <scope>NUCLEOTIDE SEQUENCE [LARGE SCALE GENOMIC DNA]</scope>
    <source>
        <strain evidence="2">Teg-2019</strain>
        <tissue evidence="2">Adductor muscle</tissue>
    </source>
</reference>
<keyword evidence="1" id="KW-0812">Transmembrane</keyword>
<gene>
    <name evidence="2" type="ORF">KUTeg_004268</name>
</gene>
<sequence>MDLSGENKPMLKEYCFDKFIINVHLNFILLCGIMNWVIIFFLNEIEKKRDFTYDILDIMFVNAENLDEINIYIGLVEVPNLSKNIVHIFLRITKSL</sequence>
<protein>
    <submittedName>
        <fullName evidence="2">Uncharacterized protein</fullName>
    </submittedName>
</protein>
<evidence type="ECO:0000313" key="2">
    <source>
        <dbReference type="EMBL" id="KAJ8319177.1"/>
    </source>
</evidence>
<dbReference type="Proteomes" id="UP001217089">
    <property type="component" value="Unassembled WGS sequence"/>
</dbReference>
<keyword evidence="1" id="KW-0472">Membrane</keyword>
<evidence type="ECO:0000313" key="3">
    <source>
        <dbReference type="Proteomes" id="UP001217089"/>
    </source>
</evidence>
<keyword evidence="3" id="KW-1185">Reference proteome</keyword>
<feature type="transmembrane region" description="Helical" evidence="1">
    <location>
        <begin position="20"/>
        <end position="42"/>
    </location>
</feature>
<name>A0ABQ9FPG2_TEGGR</name>
<accession>A0ABQ9FPG2</accession>
<organism evidence="2 3">
    <name type="scientific">Tegillarca granosa</name>
    <name type="common">Malaysian cockle</name>
    <name type="synonym">Anadara granosa</name>
    <dbReference type="NCBI Taxonomy" id="220873"/>
    <lineage>
        <taxon>Eukaryota</taxon>
        <taxon>Metazoa</taxon>
        <taxon>Spiralia</taxon>
        <taxon>Lophotrochozoa</taxon>
        <taxon>Mollusca</taxon>
        <taxon>Bivalvia</taxon>
        <taxon>Autobranchia</taxon>
        <taxon>Pteriomorphia</taxon>
        <taxon>Arcoida</taxon>
        <taxon>Arcoidea</taxon>
        <taxon>Arcidae</taxon>
        <taxon>Tegillarca</taxon>
    </lineage>
</organism>
<comment type="caution">
    <text evidence="2">The sequence shown here is derived from an EMBL/GenBank/DDBJ whole genome shotgun (WGS) entry which is preliminary data.</text>
</comment>
<proteinExistence type="predicted"/>
<evidence type="ECO:0000256" key="1">
    <source>
        <dbReference type="SAM" id="Phobius"/>
    </source>
</evidence>
<dbReference type="EMBL" id="JARBDR010000214">
    <property type="protein sequence ID" value="KAJ8319177.1"/>
    <property type="molecule type" value="Genomic_DNA"/>
</dbReference>
<keyword evidence="1" id="KW-1133">Transmembrane helix</keyword>